<feature type="transmembrane region" description="Helical" evidence="1">
    <location>
        <begin position="96"/>
        <end position="115"/>
    </location>
</feature>
<dbReference type="RefSeq" id="WP_067521025.1">
    <property type="nucleotide sequence ID" value="NZ_JABELX010000005.1"/>
</dbReference>
<keyword evidence="3" id="KW-1185">Reference proteome</keyword>
<comment type="caution">
    <text evidence="2">The sequence shown here is derived from an EMBL/GenBank/DDBJ whole genome shotgun (WGS) entry which is preliminary data.</text>
</comment>
<dbReference type="AlphaFoldDB" id="A0A849BYI2"/>
<sequence>MTPLDTEPNEATAQRVVARRERHRRRSLIVRIPVALAGALLGIVGVPLLLIPEFGVPAVLLSLRLLALEFAWATRAQSWIERKYSAFRRWFAERSMTFKVGVTLAVLAVVVLAVLEFVR</sequence>
<organism evidence="2 3">
    <name type="scientific">Nocardia uniformis</name>
    <dbReference type="NCBI Taxonomy" id="53432"/>
    <lineage>
        <taxon>Bacteria</taxon>
        <taxon>Bacillati</taxon>
        <taxon>Actinomycetota</taxon>
        <taxon>Actinomycetes</taxon>
        <taxon>Mycobacteriales</taxon>
        <taxon>Nocardiaceae</taxon>
        <taxon>Nocardia</taxon>
    </lineage>
</organism>
<evidence type="ECO:0000313" key="3">
    <source>
        <dbReference type="Proteomes" id="UP000586827"/>
    </source>
</evidence>
<dbReference type="InterPro" id="IPR019099">
    <property type="entry name" value="Uncharacterised_PGPGW_TM"/>
</dbReference>
<dbReference type="EMBL" id="JABELX010000005">
    <property type="protein sequence ID" value="NNH71344.1"/>
    <property type="molecule type" value="Genomic_DNA"/>
</dbReference>
<evidence type="ECO:0000313" key="2">
    <source>
        <dbReference type="EMBL" id="NNH71344.1"/>
    </source>
</evidence>
<feature type="transmembrane region" description="Helical" evidence="1">
    <location>
        <begin position="28"/>
        <end position="50"/>
    </location>
</feature>
<keyword evidence="1" id="KW-1133">Transmembrane helix</keyword>
<name>A0A849BYI2_9NOCA</name>
<keyword evidence="1" id="KW-0472">Membrane</keyword>
<gene>
    <name evidence="2" type="ORF">HLB23_15985</name>
</gene>
<dbReference type="Proteomes" id="UP000586827">
    <property type="component" value="Unassembled WGS sequence"/>
</dbReference>
<dbReference type="Pfam" id="PF09656">
    <property type="entry name" value="PGPGW"/>
    <property type="match status" value="1"/>
</dbReference>
<evidence type="ECO:0008006" key="4">
    <source>
        <dbReference type="Google" id="ProtNLM"/>
    </source>
</evidence>
<evidence type="ECO:0000256" key="1">
    <source>
        <dbReference type="SAM" id="Phobius"/>
    </source>
</evidence>
<accession>A0A849BYI2</accession>
<protein>
    <recommendedName>
        <fullName evidence="4">TIGR02611 family protein</fullName>
    </recommendedName>
</protein>
<keyword evidence="1" id="KW-0812">Transmembrane</keyword>
<reference evidence="2 3" key="1">
    <citation type="submission" date="2020-05" db="EMBL/GenBank/DDBJ databases">
        <title>MicrobeNet Type strains.</title>
        <authorList>
            <person name="Nicholson A.C."/>
        </authorList>
    </citation>
    <scope>NUCLEOTIDE SEQUENCE [LARGE SCALE GENOMIC DNA]</scope>
    <source>
        <strain evidence="2 3">JCM 3224</strain>
    </source>
</reference>
<proteinExistence type="predicted"/>
<feature type="transmembrane region" description="Helical" evidence="1">
    <location>
        <begin position="56"/>
        <end position="75"/>
    </location>
</feature>